<sequence length="195" mass="22114">MVETRTYGYCRVSTNDQNIEKYINQLIEYGIPGEFIYHEKITGKSKASEREQLKALLKHVRKGDTIVIESLTRLGRSTKDLIEVSEMLEGKGVQLKSIKENIDTTTPTGKAMFGMLAVMAQFERDLISERTKFGLEAARARGKKGGRKKTDESVLKKAKKLYDAKTLTVAEICEATGVSRTVLYDYIRENKYTKM</sequence>
<dbReference type="PANTHER" id="PTHR30461">
    <property type="entry name" value="DNA-INVERTASE FROM LAMBDOID PROPHAGE"/>
    <property type="match status" value="1"/>
</dbReference>
<dbReference type="InterPro" id="IPR006118">
    <property type="entry name" value="Recombinase_CS"/>
</dbReference>
<dbReference type="GO" id="GO:0003677">
    <property type="term" value="F:DNA binding"/>
    <property type="evidence" value="ECO:0007669"/>
    <property type="project" value="UniProtKB-KW"/>
</dbReference>
<dbReference type="EMBL" id="JAGIYQ010000014">
    <property type="protein sequence ID" value="MBP0726761.1"/>
    <property type="molecule type" value="Genomic_DNA"/>
</dbReference>
<dbReference type="SMART" id="SM00857">
    <property type="entry name" value="Resolvase"/>
    <property type="match status" value="1"/>
</dbReference>
<feature type="active site" description="O-(5'-phospho-DNA)-serine intermediate" evidence="4 5">
    <location>
        <position position="13"/>
    </location>
</feature>
<dbReference type="CDD" id="cd03768">
    <property type="entry name" value="SR_ResInv"/>
    <property type="match status" value="1"/>
</dbReference>
<evidence type="ECO:0000313" key="8">
    <source>
        <dbReference type="Proteomes" id="UP000682134"/>
    </source>
</evidence>
<protein>
    <submittedName>
        <fullName evidence="7">Recombinase family protein</fullName>
    </submittedName>
</protein>
<name>A0A940NU15_9BACI</name>
<organism evidence="7 8">
    <name type="scientific">Gottfriedia endophytica</name>
    <dbReference type="NCBI Taxonomy" id="2820819"/>
    <lineage>
        <taxon>Bacteria</taxon>
        <taxon>Bacillati</taxon>
        <taxon>Bacillota</taxon>
        <taxon>Bacilli</taxon>
        <taxon>Bacillales</taxon>
        <taxon>Bacillaceae</taxon>
        <taxon>Gottfriedia</taxon>
    </lineage>
</organism>
<keyword evidence="1" id="KW-0229">DNA integration</keyword>
<dbReference type="GO" id="GO:0015074">
    <property type="term" value="P:DNA integration"/>
    <property type="evidence" value="ECO:0007669"/>
    <property type="project" value="UniProtKB-KW"/>
</dbReference>
<evidence type="ECO:0000256" key="4">
    <source>
        <dbReference type="PIRSR" id="PIRSR606118-50"/>
    </source>
</evidence>
<feature type="domain" description="Resolvase/invertase-type recombinase catalytic" evidence="6">
    <location>
        <begin position="5"/>
        <end position="142"/>
    </location>
</feature>
<dbReference type="InterPro" id="IPR050639">
    <property type="entry name" value="SSR_resolvase"/>
</dbReference>
<dbReference type="PROSITE" id="PS00397">
    <property type="entry name" value="RECOMBINASES_1"/>
    <property type="match status" value="1"/>
</dbReference>
<dbReference type="InterPro" id="IPR036162">
    <property type="entry name" value="Resolvase-like_N_sf"/>
</dbReference>
<comment type="caution">
    <text evidence="7">The sequence shown here is derived from an EMBL/GenBank/DDBJ whole genome shotgun (WGS) entry which is preliminary data.</text>
</comment>
<evidence type="ECO:0000256" key="5">
    <source>
        <dbReference type="PROSITE-ProRule" id="PRU10137"/>
    </source>
</evidence>
<keyword evidence="2" id="KW-0238">DNA-binding</keyword>
<dbReference type="AlphaFoldDB" id="A0A940NU15"/>
<keyword evidence="3" id="KW-0233">DNA recombination</keyword>
<accession>A0A940NU15</accession>
<keyword evidence="8" id="KW-1185">Reference proteome</keyword>
<gene>
    <name evidence="7" type="ORF">J5Y03_16505</name>
</gene>
<dbReference type="PANTHER" id="PTHR30461:SF2">
    <property type="entry name" value="SERINE RECOMBINASE PINE-RELATED"/>
    <property type="match status" value="1"/>
</dbReference>
<evidence type="ECO:0000256" key="2">
    <source>
        <dbReference type="ARBA" id="ARBA00023125"/>
    </source>
</evidence>
<reference evidence="7" key="1">
    <citation type="submission" date="2021-04" db="EMBL/GenBank/DDBJ databases">
        <title>Genome seq and assembly of Bacillus sp.</title>
        <authorList>
            <person name="Chhetri G."/>
        </authorList>
    </citation>
    <scope>NUCLEOTIDE SEQUENCE</scope>
    <source>
        <strain evidence="7">RG28</strain>
    </source>
</reference>
<dbReference type="RefSeq" id="WP_209407104.1">
    <property type="nucleotide sequence ID" value="NZ_JAGIYQ010000014.1"/>
</dbReference>
<dbReference type="Gene3D" id="3.40.50.1390">
    <property type="entry name" value="Resolvase, N-terminal catalytic domain"/>
    <property type="match status" value="1"/>
</dbReference>
<dbReference type="PROSITE" id="PS00398">
    <property type="entry name" value="RECOMBINASES_2"/>
    <property type="match status" value="1"/>
</dbReference>
<evidence type="ECO:0000313" key="7">
    <source>
        <dbReference type="EMBL" id="MBP0726761.1"/>
    </source>
</evidence>
<evidence type="ECO:0000256" key="3">
    <source>
        <dbReference type="ARBA" id="ARBA00023172"/>
    </source>
</evidence>
<dbReference type="GO" id="GO:0000150">
    <property type="term" value="F:DNA strand exchange activity"/>
    <property type="evidence" value="ECO:0007669"/>
    <property type="project" value="InterPro"/>
</dbReference>
<evidence type="ECO:0000256" key="1">
    <source>
        <dbReference type="ARBA" id="ARBA00022908"/>
    </source>
</evidence>
<dbReference type="Proteomes" id="UP000682134">
    <property type="component" value="Unassembled WGS sequence"/>
</dbReference>
<dbReference type="InterPro" id="IPR006119">
    <property type="entry name" value="Resolv_N"/>
</dbReference>
<dbReference type="SUPFAM" id="SSF53041">
    <property type="entry name" value="Resolvase-like"/>
    <property type="match status" value="1"/>
</dbReference>
<dbReference type="Pfam" id="PF00239">
    <property type="entry name" value="Resolvase"/>
    <property type="match status" value="1"/>
</dbReference>
<dbReference type="PROSITE" id="PS51736">
    <property type="entry name" value="RECOMBINASES_3"/>
    <property type="match status" value="1"/>
</dbReference>
<evidence type="ECO:0000259" key="6">
    <source>
        <dbReference type="PROSITE" id="PS51736"/>
    </source>
</evidence>
<proteinExistence type="predicted"/>